<evidence type="ECO:0000313" key="2">
    <source>
        <dbReference type="Proteomes" id="UP000012153"/>
    </source>
</evidence>
<dbReference type="AlphaFoldDB" id="M6U346"/>
<proteinExistence type="predicted"/>
<name>M6U346_9LEPT</name>
<organism evidence="1 2">
    <name type="scientific">Leptospira noguchii serovar Autumnalis str. ZUN142</name>
    <dbReference type="NCBI Taxonomy" id="1085540"/>
    <lineage>
        <taxon>Bacteria</taxon>
        <taxon>Pseudomonadati</taxon>
        <taxon>Spirochaetota</taxon>
        <taxon>Spirochaetia</taxon>
        <taxon>Leptospirales</taxon>
        <taxon>Leptospiraceae</taxon>
        <taxon>Leptospira</taxon>
    </lineage>
</organism>
<comment type="caution">
    <text evidence="1">The sequence shown here is derived from an EMBL/GenBank/DDBJ whole genome shotgun (WGS) entry which is preliminary data.</text>
</comment>
<accession>M6U346</accession>
<gene>
    <name evidence="1" type="ORF">LEP1GSC186_1087</name>
</gene>
<protein>
    <submittedName>
        <fullName evidence="1">Uncharacterized protein</fullName>
    </submittedName>
</protein>
<dbReference type="EMBL" id="AHOP02000054">
    <property type="protein sequence ID" value="EMO39457.1"/>
    <property type="molecule type" value="Genomic_DNA"/>
</dbReference>
<reference evidence="1 2" key="1">
    <citation type="submission" date="2013-01" db="EMBL/GenBank/DDBJ databases">
        <authorList>
            <person name="Harkins D.M."/>
            <person name="Durkin A.S."/>
            <person name="Brinkac L.M."/>
            <person name="Haft D.H."/>
            <person name="Selengut J.D."/>
            <person name="Sanka R."/>
            <person name="DePew J."/>
            <person name="Purushe J."/>
            <person name="Matthias M.A."/>
            <person name="Vinetz J.M."/>
            <person name="Sutton G.G."/>
            <person name="Nierman W.C."/>
            <person name="Fouts D.E."/>
        </authorList>
    </citation>
    <scope>NUCLEOTIDE SEQUENCE [LARGE SCALE GENOMIC DNA]</scope>
    <source>
        <strain evidence="1 2">ZUN142</strain>
    </source>
</reference>
<dbReference type="Proteomes" id="UP000012153">
    <property type="component" value="Unassembled WGS sequence"/>
</dbReference>
<sequence>MKNLILTDSSSKPVDPKSFFNFVFLNLLNKYIIELLKNFRFLLKIVFGNFVWIHIQIQIVTEVSVNRKLYCPIYFNEKEIEEN</sequence>
<evidence type="ECO:0000313" key="1">
    <source>
        <dbReference type="EMBL" id="EMO39457.1"/>
    </source>
</evidence>